<accession>A0ABV7Y9U7</accession>
<dbReference type="InterPro" id="IPR050469">
    <property type="entry name" value="Diguanylate_Cyclase"/>
</dbReference>
<dbReference type="InterPro" id="IPR029787">
    <property type="entry name" value="Nucleotide_cyclase"/>
</dbReference>
<dbReference type="InterPro" id="IPR000160">
    <property type="entry name" value="GGDEF_dom"/>
</dbReference>
<dbReference type="CDD" id="cd01949">
    <property type="entry name" value="GGDEF"/>
    <property type="match status" value="1"/>
</dbReference>
<dbReference type="SMART" id="SM00267">
    <property type="entry name" value="GGDEF"/>
    <property type="match status" value="1"/>
</dbReference>
<dbReference type="Pfam" id="PF00990">
    <property type="entry name" value="GGDEF"/>
    <property type="match status" value="1"/>
</dbReference>
<name>A0ABV7Y9U7_9ACTN</name>
<feature type="domain" description="GGDEF" evidence="1">
    <location>
        <begin position="23"/>
        <end position="155"/>
    </location>
</feature>
<keyword evidence="2" id="KW-0548">Nucleotidyltransferase</keyword>
<dbReference type="PROSITE" id="PS50887">
    <property type="entry name" value="GGDEF"/>
    <property type="match status" value="1"/>
</dbReference>
<dbReference type="SUPFAM" id="SSF55073">
    <property type="entry name" value="Nucleotide cyclase"/>
    <property type="match status" value="1"/>
</dbReference>
<dbReference type="EC" id="2.7.7.65" evidence="2"/>
<evidence type="ECO:0000313" key="3">
    <source>
        <dbReference type="Proteomes" id="UP001595699"/>
    </source>
</evidence>
<evidence type="ECO:0000313" key="2">
    <source>
        <dbReference type="EMBL" id="MFC3761584.1"/>
    </source>
</evidence>
<keyword evidence="3" id="KW-1185">Reference proteome</keyword>
<dbReference type="InterPro" id="IPR043128">
    <property type="entry name" value="Rev_trsase/Diguanyl_cyclase"/>
</dbReference>
<dbReference type="Gene3D" id="3.30.70.270">
    <property type="match status" value="1"/>
</dbReference>
<gene>
    <name evidence="2" type="ORF">ACFOUW_12120</name>
</gene>
<dbReference type="GO" id="GO:0052621">
    <property type="term" value="F:diguanylate cyclase activity"/>
    <property type="evidence" value="ECO:0007669"/>
    <property type="project" value="UniProtKB-EC"/>
</dbReference>
<dbReference type="PANTHER" id="PTHR45138">
    <property type="entry name" value="REGULATORY COMPONENTS OF SENSORY TRANSDUCTION SYSTEM"/>
    <property type="match status" value="1"/>
</dbReference>
<protein>
    <submittedName>
        <fullName evidence="2">GGDEF domain-containing protein</fullName>
        <ecNumber evidence="2">2.7.7.65</ecNumber>
    </submittedName>
</protein>
<organism evidence="2 3">
    <name type="scientific">Tenggerimyces flavus</name>
    <dbReference type="NCBI Taxonomy" id="1708749"/>
    <lineage>
        <taxon>Bacteria</taxon>
        <taxon>Bacillati</taxon>
        <taxon>Actinomycetota</taxon>
        <taxon>Actinomycetes</taxon>
        <taxon>Propionibacteriales</taxon>
        <taxon>Nocardioidaceae</taxon>
        <taxon>Tenggerimyces</taxon>
    </lineage>
</organism>
<dbReference type="RefSeq" id="WP_205114103.1">
    <property type="nucleotide sequence ID" value="NZ_JAFBCM010000001.1"/>
</dbReference>
<dbReference type="PANTHER" id="PTHR45138:SF24">
    <property type="entry name" value="DIGUANYLATE CYCLASE DGCC-RELATED"/>
    <property type="match status" value="1"/>
</dbReference>
<proteinExistence type="predicted"/>
<dbReference type="Proteomes" id="UP001595699">
    <property type="component" value="Unassembled WGS sequence"/>
</dbReference>
<dbReference type="EMBL" id="JBHRZH010000009">
    <property type="protein sequence ID" value="MFC3761584.1"/>
    <property type="molecule type" value="Genomic_DNA"/>
</dbReference>
<comment type="caution">
    <text evidence="2">The sequence shown here is derived from an EMBL/GenBank/DDBJ whole genome shotgun (WGS) entry which is preliminary data.</text>
</comment>
<evidence type="ECO:0000259" key="1">
    <source>
        <dbReference type="PROSITE" id="PS50887"/>
    </source>
</evidence>
<reference evidence="3" key="1">
    <citation type="journal article" date="2019" name="Int. J. Syst. Evol. Microbiol.">
        <title>The Global Catalogue of Microorganisms (GCM) 10K type strain sequencing project: providing services to taxonomists for standard genome sequencing and annotation.</title>
        <authorList>
            <consortium name="The Broad Institute Genomics Platform"/>
            <consortium name="The Broad Institute Genome Sequencing Center for Infectious Disease"/>
            <person name="Wu L."/>
            <person name="Ma J."/>
        </authorList>
    </citation>
    <scope>NUCLEOTIDE SEQUENCE [LARGE SCALE GENOMIC DNA]</scope>
    <source>
        <strain evidence="3">CGMCC 4.7241</strain>
    </source>
</reference>
<sequence length="203" mass="21889">MSTTALLSHDEFQATVNKVDPGALLSLALIDVDNLARVNDEHGHAAGDAVLRDLEEVLAGSLPADAILGRVGGDEYAVALPGMAAESALIVLEEIRQHVADREPVSEMAHKTHLSIGIAGRPTHAGSVPDLFRAAEESVYRAKSEGRNRTALYVESKMVLKSNYYSRASLDRLAKLSSARNRTEASLLREGLDDLLTKHRDAI</sequence>
<keyword evidence="2" id="KW-0808">Transferase</keyword>
<dbReference type="NCBIfam" id="TIGR00254">
    <property type="entry name" value="GGDEF"/>
    <property type="match status" value="1"/>
</dbReference>